<dbReference type="AlphaFoldDB" id="A0AB40ASI6"/>
<sequence>MFFHALHSKVLIGVPLGEVGSMCNLHYADDLLVLTTGGLEDLRVVKLILLVFEGMTGLATNFSKTCLYSSYRDLLPDRACRSLSCERGSFRVTYLGYPDLGVEAKKARREELIVKIEGDFPLGKCNISSLGGRLTLVNSVLSAIPTYWMSLFRLPCWVIKKINRIRRDFLWSGPDIDHPKVRLIGWKNLCRSRDQRGWGILELQNFNLALLGKWWWKYLSDPTWCGANIVKFNYGLERWNLFPRQAGEDLLLLERSNELLAGFTRLYPPRCQFGN</sequence>
<protein>
    <submittedName>
        <fullName evidence="2">Uncharacterized protein LOC120253914</fullName>
    </submittedName>
</protein>
<dbReference type="RefSeq" id="XP_039118050.1">
    <property type="nucleotide sequence ID" value="XM_039262116.1"/>
</dbReference>
<name>A0AB40ASI6_DIOCR</name>
<dbReference type="PANTHER" id="PTHR33116:SF78">
    <property type="entry name" value="OS12G0587133 PROTEIN"/>
    <property type="match status" value="1"/>
</dbReference>
<dbReference type="GeneID" id="120253914"/>
<accession>A0AB40ASI6</accession>
<dbReference type="PANTHER" id="PTHR33116">
    <property type="entry name" value="REVERSE TRANSCRIPTASE ZINC-BINDING DOMAIN-CONTAINING PROTEIN-RELATED-RELATED"/>
    <property type="match status" value="1"/>
</dbReference>
<organism evidence="1 2">
    <name type="scientific">Dioscorea cayennensis subsp. rotundata</name>
    <name type="common">White Guinea yam</name>
    <name type="synonym">Dioscorea rotundata</name>
    <dbReference type="NCBI Taxonomy" id="55577"/>
    <lineage>
        <taxon>Eukaryota</taxon>
        <taxon>Viridiplantae</taxon>
        <taxon>Streptophyta</taxon>
        <taxon>Embryophyta</taxon>
        <taxon>Tracheophyta</taxon>
        <taxon>Spermatophyta</taxon>
        <taxon>Magnoliopsida</taxon>
        <taxon>Liliopsida</taxon>
        <taxon>Dioscoreales</taxon>
        <taxon>Dioscoreaceae</taxon>
        <taxon>Dioscorea</taxon>
    </lineage>
</organism>
<evidence type="ECO:0000313" key="1">
    <source>
        <dbReference type="Proteomes" id="UP001515500"/>
    </source>
</evidence>
<proteinExistence type="predicted"/>
<keyword evidence="1" id="KW-1185">Reference proteome</keyword>
<reference evidence="2" key="1">
    <citation type="submission" date="2025-08" db="UniProtKB">
        <authorList>
            <consortium name="RefSeq"/>
        </authorList>
    </citation>
    <scope>IDENTIFICATION</scope>
</reference>
<dbReference type="Proteomes" id="UP001515500">
    <property type="component" value="Unplaced"/>
</dbReference>
<evidence type="ECO:0000313" key="2">
    <source>
        <dbReference type="RefSeq" id="XP_039118050.1"/>
    </source>
</evidence>
<gene>
    <name evidence="2" type="primary">LOC120253914</name>
</gene>